<dbReference type="PANTHER" id="PTHR31793">
    <property type="entry name" value="4-HYDROXYBENZOYL-COA THIOESTERASE FAMILY MEMBER"/>
    <property type="match status" value="1"/>
</dbReference>
<evidence type="ECO:0000313" key="3">
    <source>
        <dbReference type="Proteomes" id="UP001165542"/>
    </source>
</evidence>
<dbReference type="CDD" id="cd00586">
    <property type="entry name" value="4HBT"/>
    <property type="match status" value="1"/>
</dbReference>
<dbReference type="Pfam" id="PF13279">
    <property type="entry name" value="4HBT_2"/>
    <property type="match status" value="1"/>
</dbReference>
<evidence type="ECO:0000313" key="2">
    <source>
        <dbReference type="EMBL" id="MCS2608348.1"/>
    </source>
</evidence>
<sequence>MSWVLPDPYRMEIVVDEGAIDAYGHVNNGEYLRWIEQISWAHSEALGLSLARYRELDRAMVVQRHEIDYHAAAFAGEALILATWIVACDGRFTLTRRFQLRRQRDERTLMTARTRFACVALSSGRPKRLPDEYRRLYGDAVVPEA</sequence>
<dbReference type="RefSeq" id="WP_259034830.1">
    <property type="nucleotide sequence ID" value="NZ_JAJISC010000001.1"/>
</dbReference>
<accession>A0ABT2E9U8</accession>
<dbReference type="EMBL" id="JAJISC010000001">
    <property type="protein sequence ID" value="MCS2608348.1"/>
    <property type="molecule type" value="Genomic_DNA"/>
</dbReference>
<dbReference type="PANTHER" id="PTHR31793:SF37">
    <property type="entry name" value="ACYL-COA THIOESTER HYDROLASE YBGC"/>
    <property type="match status" value="1"/>
</dbReference>
<dbReference type="Gene3D" id="3.10.129.10">
    <property type="entry name" value="Hotdog Thioesterase"/>
    <property type="match status" value="1"/>
</dbReference>
<comment type="caution">
    <text evidence="2">The sequence shown here is derived from an EMBL/GenBank/DDBJ whole genome shotgun (WGS) entry which is preliminary data.</text>
</comment>
<gene>
    <name evidence="2" type="ORF">LLY24_03305</name>
</gene>
<dbReference type="SUPFAM" id="SSF54637">
    <property type="entry name" value="Thioesterase/thiol ester dehydrase-isomerase"/>
    <property type="match status" value="1"/>
</dbReference>
<dbReference type="InterPro" id="IPR029069">
    <property type="entry name" value="HotDog_dom_sf"/>
</dbReference>
<reference evidence="2" key="1">
    <citation type="submission" date="2021-11" db="EMBL/GenBank/DDBJ databases">
        <title>Halomonas sp., isolated from a coastal aquaculture zone in Dongshan Bay.</title>
        <authorList>
            <person name="Lin W."/>
        </authorList>
    </citation>
    <scope>NUCLEOTIDE SEQUENCE</scope>
    <source>
        <strain evidence="2">Yzlin-01</strain>
    </source>
</reference>
<organism evidence="2 3">
    <name type="scientific">Halomonas dongshanensis</name>
    <dbReference type="NCBI Taxonomy" id="2890835"/>
    <lineage>
        <taxon>Bacteria</taxon>
        <taxon>Pseudomonadati</taxon>
        <taxon>Pseudomonadota</taxon>
        <taxon>Gammaproteobacteria</taxon>
        <taxon>Oceanospirillales</taxon>
        <taxon>Halomonadaceae</taxon>
        <taxon>Halomonas</taxon>
    </lineage>
</organism>
<protein>
    <submittedName>
        <fullName evidence="2">Acyl-CoA thioesterase</fullName>
    </submittedName>
</protein>
<proteinExistence type="predicted"/>
<keyword evidence="3" id="KW-1185">Reference proteome</keyword>
<keyword evidence="1" id="KW-0378">Hydrolase</keyword>
<name>A0ABT2E9U8_9GAMM</name>
<dbReference type="Proteomes" id="UP001165542">
    <property type="component" value="Unassembled WGS sequence"/>
</dbReference>
<dbReference type="InterPro" id="IPR050563">
    <property type="entry name" value="4-hydroxybenzoyl-CoA_TE"/>
</dbReference>
<evidence type="ECO:0000256" key="1">
    <source>
        <dbReference type="ARBA" id="ARBA00022801"/>
    </source>
</evidence>